<dbReference type="InterPro" id="IPR017850">
    <property type="entry name" value="Alkaline_phosphatase_core_sf"/>
</dbReference>
<dbReference type="PANTHER" id="PTHR10974">
    <property type="entry name" value="FI08016P-RELATED"/>
    <property type="match status" value="1"/>
</dbReference>
<dbReference type="AlphaFoldDB" id="A0A2B4SFY1"/>
<sequence>MFIRLHRFCRRKHSRIRLLFLIGIFSLLSFALVFRKLSTTDNVATVEEGSARHVQDAKIILTKEKDGNKSIACKVPVLDPFHPSVVQFMKDVGKLRCEGVSFSSFDNNLLRVQGQGIISAQYRKIFRTSGDDFGVVLSDPLQIQNEISEKKGVFNGSAAVDHDFIRVDVVLSSGETKSDVHMHVFPKKEVLERKRQPSGLPLSVAMIMFDSTSTANFRRKLPNSWEHLTKKLNSILMQGRTIVGDGTTSQLVAMFTGLPERVQQEARKRISSSTTVDNWRWVFKNFTDKGYATCFSEDTPHSAAFNYRLKGFRDPPTDHFSRPFWLEAEKFWRKHCINSRASHNVSFEYLLSFFRRYKNRPKFVFSSHGAISHQDINTIGYVDEDLKTFLERFEEESFLNSTMLIIFGDHGARFSNLRKTLQGKLEERLPFTSITLPKWFHEKYPDLYNNLVHNSRALSSPFDVYATLRHILSYPQYPSGIATGQSLFHRIEKANRTCSSAGVADHYCPCLDLEAASVDEQVVKEIAASVVNYINNKTSQTDELLKLCQRLELKEIKSAFREMPKDAMQRFKDSKHARDDRCDSCEAVFGQKAENTLAKDTLYQIQLVTFPNKGFYEVSVRLKKGVPSITAEISRIDAYKDQANCIARTYPLHRKYCYCSTTSSS</sequence>
<comment type="caution">
    <text evidence="1">The sequence shown here is derived from an EMBL/GenBank/DDBJ whole genome shotgun (WGS) entry which is preliminary data.</text>
</comment>
<evidence type="ECO:0000313" key="1">
    <source>
        <dbReference type="EMBL" id="PFX27508.1"/>
    </source>
</evidence>
<evidence type="ECO:0008006" key="3">
    <source>
        <dbReference type="Google" id="ProtNLM"/>
    </source>
</evidence>
<protein>
    <recommendedName>
        <fullName evidence="3">DUF229 domain containing protein</fullName>
    </recommendedName>
</protein>
<dbReference type="GO" id="GO:0005615">
    <property type="term" value="C:extracellular space"/>
    <property type="evidence" value="ECO:0007669"/>
    <property type="project" value="TreeGrafter"/>
</dbReference>
<reference evidence="2" key="1">
    <citation type="journal article" date="2017" name="bioRxiv">
        <title>Comparative analysis of the genomes of Stylophora pistillata and Acropora digitifera provides evidence for extensive differences between species of corals.</title>
        <authorList>
            <person name="Voolstra C.R."/>
            <person name="Li Y."/>
            <person name="Liew Y.J."/>
            <person name="Baumgarten S."/>
            <person name="Zoccola D."/>
            <person name="Flot J.-F."/>
            <person name="Tambutte S."/>
            <person name="Allemand D."/>
            <person name="Aranda M."/>
        </authorList>
    </citation>
    <scope>NUCLEOTIDE SEQUENCE [LARGE SCALE GENOMIC DNA]</scope>
</reference>
<dbReference type="PANTHER" id="PTHR10974:SF1">
    <property type="entry name" value="FI08016P-RELATED"/>
    <property type="match status" value="1"/>
</dbReference>
<organism evidence="1 2">
    <name type="scientific">Stylophora pistillata</name>
    <name type="common">Smooth cauliflower coral</name>
    <dbReference type="NCBI Taxonomy" id="50429"/>
    <lineage>
        <taxon>Eukaryota</taxon>
        <taxon>Metazoa</taxon>
        <taxon>Cnidaria</taxon>
        <taxon>Anthozoa</taxon>
        <taxon>Hexacorallia</taxon>
        <taxon>Scleractinia</taxon>
        <taxon>Astrocoeniina</taxon>
        <taxon>Pocilloporidae</taxon>
        <taxon>Stylophora</taxon>
    </lineage>
</organism>
<dbReference type="SUPFAM" id="SSF53649">
    <property type="entry name" value="Alkaline phosphatase-like"/>
    <property type="match status" value="1"/>
</dbReference>
<dbReference type="FunFam" id="3.40.720.10:FF:000017">
    <property type="entry name" value="Predicted protein"/>
    <property type="match status" value="1"/>
</dbReference>
<keyword evidence="2" id="KW-1185">Reference proteome</keyword>
<dbReference type="CDD" id="cd16021">
    <property type="entry name" value="ALP_like"/>
    <property type="match status" value="1"/>
</dbReference>
<dbReference type="InterPro" id="IPR004245">
    <property type="entry name" value="DUF229"/>
</dbReference>
<dbReference type="Gene3D" id="3.40.720.10">
    <property type="entry name" value="Alkaline Phosphatase, subunit A"/>
    <property type="match status" value="1"/>
</dbReference>
<name>A0A2B4SFY1_STYPI</name>
<dbReference type="Pfam" id="PF02995">
    <property type="entry name" value="DUF229"/>
    <property type="match status" value="1"/>
</dbReference>
<gene>
    <name evidence="1" type="ORF">AWC38_SpisGene7765</name>
</gene>
<accession>A0A2B4SFY1</accession>
<evidence type="ECO:0000313" key="2">
    <source>
        <dbReference type="Proteomes" id="UP000225706"/>
    </source>
</evidence>
<proteinExistence type="predicted"/>
<dbReference type="OrthoDB" id="413313at2759"/>
<dbReference type="STRING" id="50429.A0A2B4SFY1"/>
<dbReference type="EMBL" id="LSMT01000101">
    <property type="protein sequence ID" value="PFX27508.1"/>
    <property type="molecule type" value="Genomic_DNA"/>
</dbReference>
<dbReference type="Proteomes" id="UP000225706">
    <property type="component" value="Unassembled WGS sequence"/>
</dbReference>